<keyword evidence="2" id="KW-0472">Membrane</keyword>
<feature type="region of interest" description="Disordered" evidence="1">
    <location>
        <begin position="1"/>
        <end position="52"/>
    </location>
</feature>
<keyword evidence="4" id="KW-1185">Reference proteome</keyword>
<feature type="transmembrane region" description="Helical" evidence="2">
    <location>
        <begin position="82"/>
        <end position="114"/>
    </location>
</feature>
<keyword evidence="2" id="KW-1133">Transmembrane helix</keyword>
<proteinExistence type="predicted"/>
<evidence type="ECO:0008006" key="5">
    <source>
        <dbReference type="Google" id="ProtNLM"/>
    </source>
</evidence>
<evidence type="ECO:0000313" key="4">
    <source>
        <dbReference type="Proteomes" id="UP001595859"/>
    </source>
</evidence>
<name>A0ABV9SCL0_9PSEU</name>
<comment type="caution">
    <text evidence="3">The sequence shown here is derived from an EMBL/GenBank/DDBJ whole genome shotgun (WGS) entry which is preliminary data.</text>
</comment>
<keyword evidence="2" id="KW-0812">Transmembrane</keyword>
<evidence type="ECO:0000313" key="3">
    <source>
        <dbReference type="EMBL" id="MFC4858198.1"/>
    </source>
</evidence>
<protein>
    <recommendedName>
        <fullName evidence="5">DUF3040 family protein</fullName>
    </recommendedName>
</protein>
<evidence type="ECO:0000256" key="1">
    <source>
        <dbReference type="SAM" id="MobiDB-lite"/>
    </source>
</evidence>
<gene>
    <name evidence="3" type="ORF">ACFPCV_32270</name>
</gene>
<feature type="compositionally biased region" description="Basic and acidic residues" evidence="1">
    <location>
        <begin position="13"/>
        <end position="24"/>
    </location>
</feature>
<dbReference type="EMBL" id="JBHSIS010000022">
    <property type="protein sequence ID" value="MFC4858198.1"/>
    <property type="molecule type" value="Genomic_DNA"/>
</dbReference>
<evidence type="ECO:0000256" key="2">
    <source>
        <dbReference type="SAM" id="Phobius"/>
    </source>
</evidence>
<sequence>MTRIRPEATMTPEEERSADLERPARRTVRLAADFEPEPSANPAPRRPATHALRPATRDRVLRVAERVVGDWAPTLREALVRVLVFVVVLLVLGLVLSPGVAAAGAVVGFVMFLIGRRRTDSPD</sequence>
<organism evidence="3 4">
    <name type="scientific">Actinophytocola glycyrrhizae</name>
    <dbReference type="NCBI Taxonomy" id="2044873"/>
    <lineage>
        <taxon>Bacteria</taxon>
        <taxon>Bacillati</taxon>
        <taxon>Actinomycetota</taxon>
        <taxon>Actinomycetes</taxon>
        <taxon>Pseudonocardiales</taxon>
        <taxon>Pseudonocardiaceae</taxon>
    </lineage>
</organism>
<dbReference type="RefSeq" id="WP_378060507.1">
    <property type="nucleotide sequence ID" value="NZ_JBHSIS010000022.1"/>
</dbReference>
<reference evidence="4" key="1">
    <citation type="journal article" date="2019" name="Int. J. Syst. Evol. Microbiol.">
        <title>The Global Catalogue of Microorganisms (GCM) 10K type strain sequencing project: providing services to taxonomists for standard genome sequencing and annotation.</title>
        <authorList>
            <consortium name="The Broad Institute Genomics Platform"/>
            <consortium name="The Broad Institute Genome Sequencing Center for Infectious Disease"/>
            <person name="Wu L."/>
            <person name="Ma J."/>
        </authorList>
    </citation>
    <scope>NUCLEOTIDE SEQUENCE [LARGE SCALE GENOMIC DNA]</scope>
    <source>
        <strain evidence="4">ZS-22-S1</strain>
    </source>
</reference>
<accession>A0ABV9SCL0</accession>
<dbReference type="Proteomes" id="UP001595859">
    <property type="component" value="Unassembled WGS sequence"/>
</dbReference>